<dbReference type="Gene3D" id="3.40.50.2300">
    <property type="match status" value="1"/>
</dbReference>
<name>A0AAE9Z1Z8_9GAMM</name>
<dbReference type="FunFam" id="3.40.50.300:FF:000006">
    <property type="entry name" value="DNA-binding transcriptional regulator NtrC"/>
    <property type="match status" value="1"/>
</dbReference>
<dbReference type="GO" id="GO:0006355">
    <property type="term" value="P:regulation of DNA-templated transcription"/>
    <property type="evidence" value="ECO:0007669"/>
    <property type="project" value="InterPro"/>
</dbReference>
<evidence type="ECO:0000256" key="3">
    <source>
        <dbReference type="ARBA" id="ARBA00023015"/>
    </source>
</evidence>
<dbReference type="GO" id="GO:0005524">
    <property type="term" value="F:ATP binding"/>
    <property type="evidence" value="ECO:0007669"/>
    <property type="project" value="UniProtKB-KW"/>
</dbReference>
<accession>A0AAE9Z1Z8</accession>
<evidence type="ECO:0000259" key="6">
    <source>
        <dbReference type="PROSITE" id="PS50045"/>
    </source>
</evidence>
<reference evidence="8 9" key="1">
    <citation type="journal article" date="2015" name="Genome Announc.">
        <title>Draft Genome Sequences of Marine Isolates of Thalassomonas viridans and Thalassomonas actiniarum.</title>
        <authorList>
            <person name="Olonade I."/>
            <person name="van Zyl L.J."/>
            <person name="Trindade M."/>
        </authorList>
    </citation>
    <scope>NUCLEOTIDE SEQUENCE [LARGE SCALE GENOMIC DNA]</scope>
    <source>
        <strain evidence="8 9">XOM25</strain>
    </source>
</reference>
<evidence type="ECO:0000313" key="8">
    <source>
        <dbReference type="EMBL" id="WDE03758.1"/>
    </source>
</evidence>
<dbReference type="Pfam" id="PF25601">
    <property type="entry name" value="AAA_lid_14"/>
    <property type="match status" value="1"/>
</dbReference>
<evidence type="ECO:0000256" key="5">
    <source>
        <dbReference type="PROSITE-ProRule" id="PRU00169"/>
    </source>
</evidence>
<keyword evidence="2" id="KW-0067">ATP-binding</keyword>
<dbReference type="KEGG" id="tvd:SG34_020590"/>
<evidence type="ECO:0000259" key="7">
    <source>
        <dbReference type="PROSITE" id="PS50110"/>
    </source>
</evidence>
<feature type="modified residue" description="4-aspartylphosphate" evidence="5">
    <location>
        <position position="54"/>
    </location>
</feature>
<dbReference type="PROSITE" id="PS50045">
    <property type="entry name" value="SIGMA54_INTERACT_4"/>
    <property type="match status" value="1"/>
</dbReference>
<keyword evidence="4" id="KW-0804">Transcription</keyword>
<dbReference type="InterPro" id="IPR002197">
    <property type="entry name" value="HTH_Fis"/>
</dbReference>
<dbReference type="PANTHER" id="PTHR32071">
    <property type="entry name" value="TRANSCRIPTIONAL REGULATORY PROTEIN"/>
    <property type="match status" value="1"/>
</dbReference>
<dbReference type="SMART" id="SM00382">
    <property type="entry name" value="AAA"/>
    <property type="match status" value="1"/>
</dbReference>
<keyword evidence="1" id="KW-0547">Nucleotide-binding</keyword>
<proteinExistence type="predicted"/>
<dbReference type="Gene3D" id="3.40.50.300">
    <property type="entry name" value="P-loop containing nucleotide triphosphate hydrolases"/>
    <property type="match status" value="1"/>
</dbReference>
<dbReference type="GO" id="GO:0000160">
    <property type="term" value="P:phosphorelay signal transduction system"/>
    <property type="evidence" value="ECO:0007669"/>
    <property type="project" value="InterPro"/>
</dbReference>
<reference evidence="8 9" key="2">
    <citation type="journal article" date="2022" name="Mar. Drugs">
        <title>Bioassay-Guided Fractionation Leads to the Detection of Cholic Acid Generated by the Rare Thalassomonas sp.</title>
        <authorList>
            <person name="Pheiffer F."/>
            <person name="Schneider Y.K."/>
            <person name="Hansen E.H."/>
            <person name="Andersen J.H."/>
            <person name="Isaksson J."/>
            <person name="Busche T."/>
            <person name="R C."/>
            <person name="Kalinowski J."/>
            <person name="Zyl L.V."/>
            <person name="Trindade M."/>
        </authorList>
    </citation>
    <scope>NUCLEOTIDE SEQUENCE [LARGE SCALE GENOMIC DNA]</scope>
    <source>
        <strain evidence="8 9">XOM25</strain>
    </source>
</reference>
<dbReference type="GO" id="GO:0043565">
    <property type="term" value="F:sequence-specific DNA binding"/>
    <property type="evidence" value="ECO:0007669"/>
    <property type="project" value="InterPro"/>
</dbReference>
<dbReference type="CDD" id="cd00009">
    <property type="entry name" value="AAA"/>
    <property type="match status" value="1"/>
</dbReference>
<dbReference type="SUPFAM" id="SSF52172">
    <property type="entry name" value="CheY-like"/>
    <property type="match status" value="1"/>
</dbReference>
<dbReference type="AlphaFoldDB" id="A0AAE9Z1Z8"/>
<keyword evidence="3" id="KW-0805">Transcription regulation</keyword>
<dbReference type="Pfam" id="PF00158">
    <property type="entry name" value="Sigma54_activat"/>
    <property type="match status" value="1"/>
</dbReference>
<gene>
    <name evidence="8" type="ORF">SG34_020590</name>
</gene>
<dbReference type="SMART" id="SM00448">
    <property type="entry name" value="REC"/>
    <property type="match status" value="1"/>
</dbReference>
<dbReference type="EMBL" id="CP059733">
    <property type="protein sequence ID" value="WDE03758.1"/>
    <property type="molecule type" value="Genomic_DNA"/>
</dbReference>
<dbReference type="Gene3D" id="1.10.8.60">
    <property type="match status" value="1"/>
</dbReference>
<dbReference type="PRINTS" id="PR01590">
    <property type="entry name" value="HTHFIS"/>
</dbReference>
<sequence>MSKACILVVDDRPDIRLSASFVLEDNGYQVLEAESPYQAKELIENAKVDLILLDMNYSLDTTSGDEGLEFLSWLAKAAANIPAVAMTAWSNVELAVKAMQLGAGDFIEKPWKNQRLLQVIEHQLTLTGLKVQNQKLRQRLEPEENDDYVWRSPCMQELMRQIESVAQTDVTILLTGDNGTGKSQLAKYIHQRSGMHAGPFISVNMGAISENLFESEMFGHTKGAFTDAKSNRIGRFELAKDGTLFLDEIANIPLSQQAKLLRVLESGEYEVLGSSRTQQTNIRLISASNGDFSKLIANEQFREDLFYRLNTLEFRVPSLRERQQDIIPLAQHFVKTAAAKYHKDTLDISPDAQQALMAYHWPGNIRELSHLMERAVLLSRHSELQVSDLHLNAQPAAGNLPMMTLEQAERKLIKQALAATGGHVAKAADLLGLTKSSMYRRLEKYPDLQD</sequence>
<dbReference type="RefSeq" id="WP_044837036.1">
    <property type="nucleotide sequence ID" value="NZ_CP059733.1"/>
</dbReference>
<organism evidence="8 9">
    <name type="scientific">Thalassomonas viridans</name>
    <dbReference type="NCBI Taxonomy" id="137584"/>
    <lineage>
        <taxon>Bacteria</taxon>
        <taxon>Pseudomonadati</taxon>
        <taxon>Pseudomonadota</taxon>
        <taxon>Gammaproteobacteria</taxon>
        <taxon>Alteromonadales</taxon>
        <taxon>Colwelliaceae</taxon>
        <taxon>Thalassomonas</taxon>
    </lineage>
</organism>
<dbReference type="PANTHER" id="PTHR32071:SF57">
    <property type="entry name" value="C4-DICARBOXYLATE TRANSPORT TRANSCRIPTIONAL REGULATORY PROTEIN DCTD"/>
    <property type="match status" value="1"/>
</dbReference>
<protein>
    <submittedName>
        <fullName evidence="8">Sigma-54-dependent Fis family transcriptional regulator</fullName>
    </submittedName>
</protein>
<dbReference type="InterPro" id="IPR001789">
    <property type="entry name" value="Sig_transdc_resp-reg_receiver"/>
</dbReference>
<keyword evidence="5" id="KW-0597">Phosphoprotein</keyword>
<dbReference type="InterPro" id="IPR058031">
    <property type="entry name" value="AAA_lid_NorR"/>
</dbReference>
<dbReference type="InterPro" id="IPR027417">
    <property type="entry name" value="P-loop_NTPase"/>
</dbReference>
<dbReference type="InterPro" id="IPR003593">
    <property type="entry name" value="AAA+_ATPase"/>
</dbReference>
<dbReference type="Proteomes" id="UP000032352">
    <property type="component" value="Chromosome"/>
</dbReference>
<dbReference type="InterPro" id="IPR025944">
    <property type="entry name" value="Sigma_54_int_dom_CS"/>
</dbReference>
<dbReference type="InterPro" id="IPR011006">
    <property type="entry name" value="CheY-like_superfamily"/>
</dbReference>
<dbReference type="Pfam" id="PF02954">
    <property type="entry name" value="HTH_8"/>
    <property type="match status" value="1"/>
</dbReference>
<keyword evidence="9" id="KW-1185">Reference proteome</keyword>
<dbReference type="Gene3D" id="1.10.10.60">
    <property type="entry name" value="Homeodomain-like"/>
    <property type="match status" value="1"/>
</dbReference>
<evidence type="ECO:0000256" key="1">
    <source>
        <dbReference type="ARBA" id="ARBA00022741"/>
    </source>
</evidence>
<feature type="domain" description="Response regulatory" evidence="7">
    <location>
        <begin position="5"/>
        <end position="124"/>
    </location>
</feature>
<feature type="domain" description="Sigma-54 factor interaction" evidence="6">
    <location>
        <begin position="148"/>
        <end position="377"/>
    </location>
</feature>
<dbReference type="PROSITE" id="PS50110">
    <property type="entry name" value="RESPONSE_REGULATORY"/>
    <property type="match status" value="1"/>
</dbReference>
<dbReference type="SUPFAM" id="SSF52540">
    <property type="entry name" value="P-loop containing nucleoside triphosphate hydrolases"/>
    <property type="match status" value="1"/>
</dbReference>
<evidence type="ECO:0000256" key="2">
    <source>
        <dbReference type="ARBA" id="ARBA00022840"/>
    </source>
</evidence>
<dbReference type="PROSITE" id="PS00688">
    <property type="entry name" value="SIGMA54_INTERACT_3"/>
    <property type="match status" value="1"/>
</dbReference>
<dbReference type="SUPFAM" id="SSF46689">
    <property type="entry name" value="Homeodomain-like"/>
    <property type="match status" value="1"/>
</dbReference>
<dbReference type="InterPro" id="IPR002078">
    <property type="entry name" value="Sigma_54_int"/>
</dbReference>
<dbReference type="InterPro" id="IPR009057">
    <property type="entry name" value="Homeodomain-like_sf"/>
</dbReference>
<evidence type="ECO:0000256" key="4">
    <source>
        <dbReference type="ARBA" id="ARBA00023163"/>
    </source>
</evidence>
<evidence type="ECO:0000313" key="9">
    <source>
        <dbReference type="Proteomes" id="UP000032352"/>
    </source>
</evidence>
<dbReference type="Pfam" id="PF00072">
    <property type="entry name" value="Response_reg"/>
    <property type="match status" value="1"/>
</dbReference>